<organism evidence="3 4">
    <name type="scientific">Actinopolyspora erythraea</name>
    <dbReference type="NCBI Taxonomy" id="414996"/>
    <lineage>
        <taxon>Bacteria</taxon>
        <taxon>Bacillati</taxon>
        <taxon>Actinomycetota</taxon>
        <taxon>Actinomycetes</taxon>
        <taxon>Actinopolysporales</taxon>
        <taxon>Actinopolysporaceae</taxon>
        <taxon>Actinopolyspora</taxon>
    </lineage>
</organism>
<dbReference type="InterPro" id="IPR008965">
    <property type="entry name" value="CBM2/CBM3_carb-bd_dom_sf"/>
</dbReference>
<proteinExistence type="predicted"/>
<dbReference type="Gene3D" id="2.60.40.290">
    <property type="match status" value="1"/>
</dbReference>
<keyword evidence="4" id="KW-1185">Reference proteome</keyword>
<feature type="region of interest" description="Disordered" evidence="1">
    <location>
        <begin position="546"/>
        <end position="588"/>
    </location>
</feature>
<dbReference type="InterPro" id="IPR012291">
    <property type="entry name" value="CBM2_carb-bd_dom_sf"/>
</dbReference>
<dbReference type="Gene3D" id="2.60.40.10">
    <property type="entry name" value="Immunoglobulins"/>
    <property type="match status" value="1"/>
</dbReference>
<gene>
    <name evidence="3" type="ORF">IL38_24135</name>
</gene>
<dbReference type="RefSeq" id="WP_043578947.1">
    <property type="nucleotide sequence ID" value="NZ_KN214181.1"/>
</dbReference>
<evidence type="ECO:0000256" key="1">
    <source>
        <dbReference type="SAM" id="MobiDB-lite"/>
    </source>
</evidence>
<sequence length="588" mass="64880">MSKPTSRLDFWPDPVTARAARVKWFGAGWHYTLDFGDGSDPVRVLFTDPPRRHVYPRAGTYTVIATSELDSRISASLPVTIREFTAPEVTATLLDDGRSVELAVPTVAEPVRWRVDWGDGTGMTEHGAGEVLVHTYDWDFGKPQITVVDVPSRRTARVTGPEIGPEPPPPEPVEYQGFCWEFVERVGSKRRVILHGGGLAPGEEITYYPYSQEYFQTITADTHGEVHEPLDIPVKNPARFDTWRSFGVATTSAGRVHVPYNGPSLEAGTPEITYHLAPEDTRTLTFSVSPVQRGQHVIDYGDGNHEVVEVEKVPMLAQHTYTGTGTHFTVTVTLPDGSEVQRQVVGSFPCPPCFTASYPGQCSVSWWITSNWCGACGQDGGEAFSPVEIDNKYHAPCQIHKPEDGSAWHVAFGFGGFVPGEYTFTYRTPLHPPAQHKVHIAKAGAVKRPPWVDVVQLVDTTRQFTAWFGVTEEWDGGYAGMFEVHNHGDAASTWQVEFTLADPAVLWEVRPTRTTSFTDLGGGRWRITSTQPVAEGRSAVVRVRIEPPGKTKKFPQDITARPAPDAPRAEPRPNNELIVEQEDSDGSA</sequence>
<dbReference type="SMART" id="SM00637">
    <property type="entry name" value="CBD_II"/>
    <property type="match status" value="1"/>
</dbReference>
<name>A0ABR4WYI1_9ACTN</name>
<dbReference type="EMBL" id="JPMV01000046">
    <property type="protein sequence ID" value="KGI79388.1"/>
    <property type="molecule type" value="Genomic_DNA"/>
</dbReference>
<feature type="compositionally biased region" description="Acidic residues" evidence="1">
    <location>
        <begin position="579"/>
        <end position="588"/>
    </location>
</feature>
<accession>A0ABR4WYI1</accession>
<dbReference type="InterPro" id="IPR000601">
    <property type="entry name" value="PKD_dom"/>
</dbReference>
<dbReference type="InterPro" id="IPR013783">
    <property type="entry name" value="Ig-like_fold"/>
</dbReference>
<evidence type="ECO:0000259" key="2">
    <source>
        <dbReference type="PROSITE" id="PS50093"/>
    </source>
</evidence>
<feature type="domain" description="PKD" evidence="2">
    <location>
        <begin position="31"/>
        <end position="63"/>
    </location>
</feature>
<evidence type="ECO:0000313" key="4">
    <source>
        <dbReference type="Proteomes" id="UP000029737"/>
    </source>
</evidence>
<dbReference type="InterPro" id="IPR035986">
    <property type="entry name" value="PKD_dom_sf"/>
</dbReference>
<dbReference type="PROSITE" id="PS50093">
    <property type="entry name" value="PKD"/>
    <property type="match status" value="1"/>
</dbReference>
<evidence type="ECO:0000313" key="3">
    <source>
        <dbReference type="EMBL" id="KGI79388.1"/>
    </source>
</evidence>
<reference evidence="3 4" key="1">
    <citation type="journal article" date="2014" name="PLoS ONE">
        <title>Identification and Characterization of a New Erythromycin Biosynthetic Gene Cluster in Actinopolyspora erythraea YIM90600, a Novel Erythronolide-Producing Halophilic Actinomycete Isolated from Salt Field.</title>
        <authorList>
            <person name="Chen D."/>
            <person name="Feng J."/>
            <person name="Huang L."/>
            <person name="Zhang Q."/>
            <person name="Wu J."/>
            <person name="Zhu X."/>
            <person name="Duan Y."/>
            <person name="Xu Z."/>
        </authorList>
    </citation>
    <scope>NUCLEOTIDE SEQUENCE [LARGE SCALE GENOMIC DNA]</scope>
    <source>
        <strain evidence="3 4">YIM90600</strain>
    </source>
</reference>
<dbReference type="InterPro" id="IPR001919">
    <property type="entry name" value="CBD2"/>
</dbReference>
<protein>
    <recommendedName>
        <fullName evidence="2">PKD domain-containing protein</fullName>
    </recommendedName>
</protein>
<dbReference type="SUPFAM" id="SSF49299">
    <property type="entry name" value="PKD domain"/>
    <property type="match status" value="1"/>
</dbReference>
<dbReference type="SUPFAM" id="SSF49384">
    <property type="entry name" value="Carbohydrate-binding domain"/>
    <property type="match status" value="1"/>
</dbReference>
<dbReference type="Proteomes" id="UP000029737">
    <property type="component" value="Unassembled WGS sequence"/>
</dbReference>
<comment type="caution">
    <text evidence="3">The sequence shown here is derived from an EMBL/GenBank/DDBJ whole genome shotgun (WGS) entry which is preliminary data.</text>
</comment>